<dbReference type="Proteomes" id="UP000003676">
    <property type="component" value="Unassembled WGS sequence"/>
</dbReference>
<reference evidence="1 2" key="1">
    <citation type="submission" date="2008-10" db="EMBL/GenBank/DDBJ databases">
        <title>Draft genome sequence of Desulvovibrio piger (ATCC 29098).</title>
        <authorList>
            <person name="Sudarsanam P."/>
            <person name="Ley R."/>
            <person name="Guruge J."/>
            <person name="Turnbaugh P.J."/>
            <person name="Mahowald M."/>
            <person name="Liep D."/>
            <person name="Gordon J."/>
        </authorList>
    </citation>
    <scope>NUCLEOTIDE SEQUENCE [LARGE SCALE GENOMIC DNA]</scope>
    <source>
        <strain evidence="1 2">ATCC 29098</strain>
    </source>
</reference>
<name>B6WRR9_9BACT</name>
<dbReference type="AlphaFoldDB" id="B6WRR9"/>
<gene>
    <name evidence="1" type="ORF">DESPIG_00760</name>
</gene>
<protein>
    <submittedName>
        <fullName evidence="1">Phage Tail Collar Domain protein</fullName>
    </submittedName>
</protein>
<dbReference type="SUPFAM" id="SSF88874">
    <property type="entry name" value="Receptor-binding domain of short tail fibre protein gp12"/>
    <property type="match status" value="1"/>
</dbReference>
<feature type="non-terminal residue" evidence="1">
    <location>
        <position position="325"/>
    </location>
</feature>
<evidence type="ECO:0000313" key="2">
    <source>
        <dbReference type="Proteomes" id="UP000003676"/>
    </source>
</evidence>
<comment type="caution">
    <text evidence="1">The sequence shown here is derived from an EMBL/GenBank/DDBJ whole genome shotgun (WGS) entry which is preliminary data.</text>
</comment>
<accession>B6WRR9</accession>
<dbReference type="eggNOG" id="COG4675">
    <property type="taxonomic scope" value="Bacteria"/>
</dbReference>
<sequence length="325" mass="32889">MSFPGIFRRLFTNNGAGPLLRGDIIPPSYGTCSTAAGTAAKTVSIPGITLKTGVEITVRFSVTNTAANPTLNLNSTGAKAIRYRNTAISAGYLAANRTYRFVYDGTYWQLVGDVDTNTTYTAATAAPKAPGTAAVGTSAKYAREDHVHPVQTSVSGSSGSCTGNAATATKMATARTVLVNLASTTAASFDGTKNVTPGVSGTLPVGRGGTGRTDGKAVALATKRTISLTGDATGSVGFDGSANAAIPASIPALVPVGGIVAFSGTFSGRNPVDMKSEKAMTNWCLCDGTTTNGLAVPDLRDRMIMGAGTTYKSGAKGGSATHTHS</sequence>
<dbReference type="EMBL" id="ABXU01000024">
    <property type="protein sequence ID" value="EEB34375.1"/>
    <property type="molecule type" value="Genomic_DNA"/>
</dbReference>
<organism evidence="1 2">
    <name type="scientific">Desulfovibrio piger ATCC 29098</name>
    <dbReference type="NCBI Taxonomy" id="411464"/>
    <lineage>
        <taxon>Bacteria</taxon>
        <taxon>Pseudomonadati</taxon>
        <taxon>Thermodesulfobacteriota</taxon>
        <taxon>Desulfovibrionia</taxon>
        <taxon>Desulfovibrionales</taxon>
        <taxon>Desulfovibrionaceae</taxon>
        <taxon>Desulfovibrio</taxon>
    </lineage>
</organism>
<dbReference type="HOGENOM" id="CLU_856627_0_0_7"/>
<evidence type="ECO:0000313" key="1">
    <source>
        <dbReference type="EMBL" id="EEB34375.1"/>
    </source>
</evidence>
<reference evidence="1 2" key="2">
    <citation type="submission" date="2008-10" db="EMBL/GenBank/DDBJ databases">
        <authorList>
            <person name="Fulton L."/>
            <person name="Clifton S."/>
            <person name="Fulton B."/>
            <person name="Xu J."/>
            <person name="Minx P."/>
            <person name="Pepin K.H."/>
            <person name="Johnson M."/>
            <person name="Bhonagiri V."/>
            <person name="Nash W.E."/>
            <person name="Mardis E.R."/>
            <person name="Wilson R.K."/>
        </authorList>
    </citation>
    <scope>NUCLEOTIDE SEQUENCE [LARGE SCALE GENOMIC DNA]</scope>
    <source>
        <strain evidence="1 2">ATCC 29098</strain>
    </source>
</reference>
<proteinExistence type="predicted"/>